<accession>A0A9Q0LWW2</accession>
<dbReference type="Proteomes" id="UP001149090">
    <property type="component" value="Unassembled WGS sequence"/>
</dbReference>
<evidence type="ECO:0000313" key="1">
    <source>
        <dbReference type="EMBL" id="KAJ5080598.1"/>
    </source>
</evidence>
<evidence type="ECO:0000313" key="2">
    <source>
        <dbReference type="Proteomes" id="UP001149090"/>
    </source>
</evidence>
<gene>
    <name evidence="1" type="ORF">M0811_13914</name>
</gene>
<name>A0A9Q0LWW2_ANAIG</name>
<reference evidence="1" key="1">
    <citation type="submission" date="2022-10" db="EMBL/GenBank/DDBJ databases">
        <title>Novel sulphate-reducing endosymbionts in the free-living metamonad Anaeramoeba.</title>
        <authorList>
            <person name="Jerlstrom-Hultqvist J."/>
            <person name="Cepicka I."/>
            <person name="Gallot-Lavallee L."/>
            <person name="Salas-Leiva D."/>
            <person name="Curtis B.A."/>
            <person name="Zahonova K."/>
            <person name="Pipaliya S."/>
            <person name="Dacks J."/>
            <person name="Roger A.J."/>
        </authorList>
    </citation>
    <scope>NUCLEOTIDE SEQUENCE</scope>
    <source>
        <strain evidence="1">BMAN</strain>
    </source>
</reference>
<proteinExistence type="predicted"/>
<protein>
    <submittedName>
        <fullName evidence="1">Uncharacterized protein</fullName>
    </submittedName>
</protein>
<sequence>MALDLCFDFIFILDLDLLFILRPSQLLSSILIFFSHLTFLPFPFFHVCLLSSSSFLLARLLIWCLISAIFSKIEYENLPCNIQTAENGMQDDPQRHDHKGFHILYQANSFTPVDHTLLQYIFYRIRTSFIQVNRINKRQIISRFEKDINELKFMIVISSCKVEITIWRRNCRLEDWNSFEMK</sequence>
<dbReference type="EMBL" id="JAPDFW010000006">
    <property type="protein sequence ID" value="KAJ5080598.1"/>
    <property type="molecule type" value="Genomic_DNA"/>
</dbReference>
<keyword evidence="2" id="KW-1185">Reference proteome</keyword>
<organism evidence="1 2">
    <name type="scientific">Anaeramoeba ignava</name>
    <name type="common">Anaerobic marine amoeba</name>
    <dbReference type="NCBI Taxonomy" id="1746090"/>
    <lineage>
        <taxon>Eukaryota</taxon>
        <taxon>Metamonada</taxon>
        <taxon>Anaeramoebidae</taxon>
        <taxon>Anaeramoeba</taxon>
    </lineage>
</organism>
<comment type="caution">
    <text evidence="1">The sequence shown here is derived from an EMBL/GenBank/DDBJ whole genome shotgun (WGS) entry which is preliminary data.</text>
</comment>
<dbReference type="AlphaFoldDB" id="A0A9Q0LWW2"/>